<evidence type="ECO:0000313" key="1">
    <source>
        <dbReference type="EMBL" id="TYT73433.1"/>
    </source>
</evidence>
<evidence type="ECO:0008006" key="3">
    <source>
        <dbReference type="Google" id="ProtNLM"/>
    </source>
</evidence>
<protein>
    <recommendedName>
        <fullName evidence="3">DUF47 family protein</fullName>
    </recommendedName>
</protein>
<sequence length="222" mass="25700">MRLPGITMFIENPFIQTRVLTRHLKECAFAFQQAMECIISRKKDMALPFKEDVFRLRKEIQQLECGGILKSHFFRRLTIHPSLCYRYIRAHGRIALHMEKVLEWILVREEPVADPLETELFLLADAAGETVEELEKLSIAAGYWLQKKHAKNHKKIMAAAQNILDKTDNTQIIARRTKRKILESSASPASMTHLMELASLIERITDDSDEIARIVFFVLRSP</sequence>
<keyword evidence="2" id="KW-1185">Reference proteome</keyword>
<dbReference type="Gene3D" id="1.20.58.220">
    <property type="entry name" value="Phosphate transport system protein phou homolog 2, domain 2"/>
    <property type="match status" value="1"/>
</dbReference>
<dbReference type="OrthoDB" id="9767431at2"/>
<comment type="caution">
    <text evidence="1">The sequence shown here is derived from an EMBL/GenBank/DDBJ whole genome shotgun (WGS) entry which is preliminary data.</text>
</comment>
<accession>A0A5S5MCI9</accession>
<dbReference type="EMBL" id="VDMB01000030">
    <property type="protein sequence ID" value="TYT73433.1"/>
    <property type="molecule type" value="Genomic_DNA"/>
</dbReference>
<reference evidence="1 2" key="1">
    <citation type="submission" date="2019-06" db="EMBL/GenBank/DDBJ databases">
        <title>Desulfobotulus mexicanus sp. nov., a novel sulfate-reducing bacterium isolated from the sediment of an alkaline crater lake in Mexico.</title>
        <authorList>
            <person name="Hirschler-Rea A."/>
        </authorList>
    </citation>
    <scope>NUCLEOTIDE SEQUENCE [LARGE SCALE GENOMIC DNA]</scope>
    <source>
        <strain evidence="1 2">PAR22N</strain>
    </source>
</reference>
<proteinExistence type="predicted"/>
<dbReference type="Proteomes" id="UP000321899">
    <property type="component" value="Unassembled WGS sequence"/>
</dbReference>
<dbReference type="SUPFAM" id="SSF109755">
    <property type="entry name" value="PhoU-like"/>
    <property type="match status" value="1"/>
</dbReference>
<dbReference type="RefSeq" id="WP_139450709.1">
    <property type="nucleotide sequence ID" value="NZ_VDMB01000030.1"/>
</dbReference>
<name>A0A5S5MCI9_9BACT</name>
<dbReference type="AlphaFoldDB" id="A0A5S5MCI9"/>
<evidence type="ECO:0000313" key="2">
    <source>
        <dbReference type="Proteomes" id="UP000321899"/>
    </source>
</evidence>
<organism evidence="1 2">
    <name type="scientific">Desulfobotulus mexicanus</name>
    <dbReference type="NCBI Taxonomy" id="2586642"/>
    <lineage>
        <taxon>Bacteria</taxon>
        <taxon>Pseudomonadati</taxon>
        <taxon>Thermodesulfobacteriota</taxon>
        <taxon>Desulfobacteria</taxon>
        <taxon>Desulfobacterales</taxon>
        <taxon>Desulfobacteraceae</taxon>
        <taxon>Desulfobotulus</taxon>
    </lineage>
</organism>
<dbReference type="InterPro" id="IPR038078">
    <property type="entry name" value="PhoU-like_sf"/>
</dbReference>
<gene>
    <name evidence="1" type="ORF">FIM25_15185</name>
</gene>